<evidence type="ECO:0000313" key="3">
    <source>
        <dbReference type="Proteomes" id="UP000076727"/>
    </source>
</evidence>
<dbReference type="Proteomes" id="UP000076727">
    <property type="component" value="Unassembled WGS sequence"/>
</dbReference>
<dbReference type="EMBL" id="KV429036">
    <property type="protein sequence ID" value="KZT73465.1"/>
    <property type="molecule type" value="Genomic_DNA"/>
</dbReference>
<reference evidence="2 3" key="1">
    <citation type="journal article" date="2016" name="Mol. Biol. Evol.">
        <title>Comparative Genomics of Early-Diverging Mushroom-Forming Fungi Provides Insights into the Origins of Lignocellulose Decay Capabilities.</title>
        <authorList>
            <person name="Nagy L.G."/>
            <person name="Riley R."/>
            <person name="Tritt A."/>
            <person name="Adam C."/>
            <person name="Daum C."/>
            <person name="Floudas D."/>
            <person name="Sun H."/>
            <person name="Yadav J.S."/>
            <person name="Pangilinan J."/>
            <person name="Larsson K.H."/>
            <person name="Matsuura K."/>
            <person name="Barry K."/>
            <person name="Labutti K."/>
            <person name="Kuo R."/>
            <person name="Ohm R.A."/>
            <person name="Bhattacharya S.S."/>
            <person name="Shirouzu T."/>
            <person name="Yoshinaga Y."/>
            <person name="Martin F.M."/>
            <person name="Grigoriev I.V."/>
            <person name="Hibbett D.S."/>
        </authorList>
    </citation>
    <scope>NUCLEOTIDE SEQUENCE [LARGE SCALE GENOMIC DNA]</scope>
    <source>
        <strain evidence="2 3">L-15889</strain>
    </source>
</reference>
<proteinExistence type="predicted"/>
<sequence length="73" mass="8208">MSGCANKTRAWQTPSKDRPCDCPIWEQHETASATTVRSKAKGRNSLESKDGTRRSDVKERFYETARLLGLVHG</sequence>
<protein>
    <submittedName>
        <fullName evidence="2">Uncharacterized protein</fullName>
    </submittedName>
</protein>
<feature type="region of interest" description="Disordered" evidence="1">
    <location>
        <begin position="32"/>
        <end position="55"/>
    </location>
</feature>
<evidence type="ECO:0000313" key="2">
    <source>
        <dbReference type="EMBL" id="KZT73465.1"/>
    </source>
</evidence>
<name>A0A165THV8_9APHY</name>
<evidence type="ECO:0000256" key="1">
    <source>
        <dbReference type="SAM" id="MobiDB-lite"/>
    </source>
</evidence>
<organism evidence="2 3">
    <name type="scientific">Daedalea quercina L-15889</name>
    <dbReference type="NCBI Taxonomy" id="1314783"/>
    <lineage>
        <taxon>Eukaryota</taxon>
        <taxon>Fungi</taxon>
        <taxon>Dikarya</taxon>
        <taxon>Basidiomycota</taxon>
        <taxon>Agaricomycotina</taxon>
        <taxon>Agaricomycetes</taxon>
        <taxon>Polyporales</taxon>
        <taxon>Fomitopsis</taxon>
    </lineage>
</organism>
<feature type="compositionally biased region" description="Basic and acidic residues" evidence="1">
    <location>
        <begin position="44"/>
        <end position="55"/>
    </location>
</feature>
<keyword evidence="3" id="KW-1185">Reference proteome</keyword>
<gene>
    <name evidence="2" type="ORF">DAEQUDRAFT_721516</name>
</gene>
<accession>A0A165THV8</accession>
<dbReference type="AlphaFoldDB" id="A0A165THV8"/>